<organism evidence="2 3">
    <name type="scientific">Methanolobus vulcani</name>
    <dbReference type="NCBI Taxonomy" id="38026"/>
    <lineage>
        <taxon>Archaea</taxon>
        <taxon>Methanobacteriati</taxon>
        <taxon>Methanobacteriota</taxon>
        <taxon>Stenosarchaea group</taxon>
        <taxon>Methanomicrobia</taxon>
        <taxon>Methanosarcinales</taxon>
        <taxon>Methanosarcinaceae</taxon>
        <taxon>Methanolobus</taxon>
    </lineage>
</organism>
<dbReference type="AlphaFoldDB" id="A0A7Z7AZ23"/>
<evidence type="ECO:0000313" key="3">
    <source>
        <dbReference type="Proteomes" id="UP000199259"/>
    </source>
</evidence>
<dbReference type="Pfam" id="PF01261">
    <property type="entry name" value="AP_endonuc_2"/>
    <property type="match status" value="1"/>
</dbReference>
<name>A0A7Z7AZ23_9EURY</name>
<evidence type="ECO:0000259" key="1">
    <source>
        <dbReference type="Pfam" id="PF01261"/>
    </source>
</evidence>
<dbReference type="Gene3D" id="3.20.20.150">
    <property type="entry name" value="Divalent-metal-dependent TIM barrel enzymes"/>
    <property type="match status" value="1"/>
</dbReference>
<feature type="domain" description="Xylose isomerase-like TIM barrel" evidence="1">
    <location>
        <begin position="105"/>
        <end position="273"/>
    </location>
</feature>
<dbReference type="EMBL" id="FNCA01000012">
    <property type="protein sequence ID" value="SDG33595.1"/>
    <property type="molecule type" value="Genomic_DNA"/>
</dbReference>
<gene>
    <name evidence="2" type="ORF">SAMN04488589_2753</name>
</gene>
<dbReference type="SUPFAM" id="SSF51658">
    <property type="entry name" value="Xylose isomerase-like"/>
    <property type="match status" value="1"/>
</dbReference>
<keyword evidence="2" id="KW-0413">Isomerase</keyword>
<dbReference type="InterPro" id="IPR036237">
    <property type="entry name" value="Xyl_isomerase-like_sf"/>
</dbReference>
<reference evidence="2 3" key="1">
    <citation type="submission" date="2016-10" db="EMBL/GenBank/DDBJ databases">
        <authorList>
            <person name="Varghese N."/>
            <person name="Submissions S."/>
        </authorList>
    </citation>
    <scope>NUCLEOTIDE SEQUENCE [LARGE SCALE GENOMIC DNA]</scope>
    <source>
        <strain evidence="2 3">PL 12/M</strain>
    </source>
</reference>
<protein>
    <submittedName>
        <fullName evidence="2">Xylose isomerase-like TIM barrel</fullName>
    </submittedName>
</protein>
<proteinExistence type="predicted"/>
<evidence type="ECO:0000313" key="2">
    <source>
        <dbReference type="EMBL" id="SDG33595.1"/>
    </source>
</evidence>
<dbReference type="GO" id="GO:0016853">
    <property type="term" value="F:isomerase activity"/>
    <property type="evidence" value="ECO:0007669"/>
    <property type="project" value="UniProtKB-KW"/>
</dbReference>
<dbReference type="Proteomes" id="UP000199259">
    <property type="component" value="Unassembled WGS sequence"/>
</dbReference>
<accession>A0A7Z7AZ23</accession>
<dbReference type="InterPro" id="IPR013022">
    <property type="entry name" value="Xyl_isomerase-like_TIM-brl"/>
</dbReference>
<comment type="caution">
    <text evidence="2">The sequence shown here is derived from an EMBL/GenBank/DDBJ whole genome shotgun (WGS) entry which is preliminary data.</text>
</comment>
<keyword evidence="3" id="KW-1185">Reference proteome</keyword>
<sequence>MFSGGAGVGDGVMKEMVNFSLYENDMNMFGSDWGRIRNFLVRHDLDGLELFVDSSSLPDDVPKDLVVGVHLPYWMGRHRAWVDPSVFTQDMEEFERIYVFGGGSRNDVIATFRKALENAHTLEASYAVFHVSYAELEQVYTRSFDCTDYDVLETTADFLNEAVSVYPNGEPPVRLFFENLWWPGLTFLDPMNVEYFASLLDFDNWAFVLDTGHLMNATMKCEDENCSISVVLDVLSRHSEDFIKRIEGMHFHCSLSGEFMRSSMDLEIPEGFGDLSFHDRLMSVMGILDQMDQHMPFSSENCSQIVDIVSPDFLTHEFVATDLRSLDEKLYIQTGALRK</sequence>